<sequence>MFDRVRPVRHPEPLRPSDGGTGAATAVTVGLTYVPDIQFAPFYVAEANGYYDEAGFDVTLRHHGANEGLFTAIEQGEEDLVVASGDEVLAQRAAGGDLVQITTLYDTSPVALLVPEDSDVTEPADLAGLTIGVPGEFGATYLGLLTLLDGAGLTPDDVTIASIGFTQTSALLTDQVDAVMGYVNGDAVRLAAADLPVRALEPEALVSVGVALPDTSDLTDAQRAAFVAATLRGVEATIADPAAAVDIAGEHIPGLTASARTDALAVLEATIPLLSTSGTTDPATWDAMAQAMLAAGMITAVPDGGYTNAAVENEG</sequence>
<accession>A0A2U1ZRY9</accession>
<comment type="caution">
    <text evidence="3">The sequence shown here is derived from an EMBL/GenBank/DDBJ whole genome shotgun (WGS) entry which is preliminary data.</text>
</comment>
<dbReference type="Gene3D" id="3.40.190.10">
    <property type="entry name" value="Periplasmic binding protein-like II"/>
    <property type="match status" value="2"/>
</dbReference>
<evidence type="ECO:0000256" key="1">
    <source>
        <dbReference type="SAM" id="MobiDB-lite"/>
    </source>
</evidence>
<dbReference type="Pfam" id="PF09084">
    <property type="entry name" value="NMT1"/>
    <property type="match status" value="1"/>
</dbReference>
<dbReference type="OrthoDB" id="7808807at2"/>
<dbReference type="PANTHER" id="PTHR31528">
    <property type="entry name" value="4-AMINO-5-HYDROXYMETHYL-2-METHYLPYRIMIDINE PHOSPHATE SYNTHASE THI11-RELATED"/>
    <property type="match status" value="1"/>
</dbReference>
<dbReference type="InterPro" id="IPR015168">
    <property type="entry name" value="SsuA/THI5"/>
</dbReference>
<feature type="domain" description="SsuA/THI5-like" evidence="2">
    <location>
        <begin position="38"/>
        <end position="244"/>
    </location>
</feature>
<evidence type="ECO:0000313" key="3">
    <source>
        <dbReference type="EMBL" id="PWD49721.1"/>
    </source>
</evidence>
<gene>
    <name evidence="3" type="ORF">C8046_02375</name>
</gene>
<name>A0A2U1ZRY9_9MICO</name>
<feature type="region of interest" description="Disordered" evidence="1">
    <location>
        <begin position="1"/>
        <end position="21"/>
    </location>
</feature>
<dbReference type="InterPro" id="IPR027939">
    <property type="entry name" value="NMT1/THI5"/>
</dbReference>
<proteinExistence type="predicted"/>
<dbReference type="EMBL" id="PYHR01000002">
    <property type="protein sequence ID" value="PWD49721.1"/>
    <property type="molecule type" value="Genomic_DNA"/>
</dbReference>
<dbReference type="RefSeq" id="WP_109228104.1">
    <property type="nucleotide sequence ID" value="NZ_PYHR01000002.1"/>
</dbReference>
<organism evidence="3 4">
    <name type="scientific">Serinibacter arcticus</name>
    <dbReference type="NCBI Taxonomy" id="1655435"/>
    <lineage>
        <taxon>Bacteria</taxon>
        <taxon>Bacillati</taxon>
        <taxon>Actinomycetota</taxon>
        <taxon>Actinomycetes</taxon>
        <taxon>Micrococcales</taxon>
        <taxon>Beutenbergiaceae</taxon>
        <taxon>Serinibacter</taxon>
    </lineage>
</organism>
<keyword evidence="4" id="KW-1185">Reference proteome</keyword>
<dbReference type="GO" id="GO:0009228">
    <property type="term" value="P:thiamine biosynthetic process"/>
    <property type="evidence" value="ECO:0007669"/>
    <property type="project" value="InterPro"/>
</dbReference>
<dbReference type="PANTHER" id="PTHR31528:SF15">
    <property type="entry name" value="RIBOFLAVIN-BINDING PROTEIN RIBY"/>
    <property type="match status" value="1"/>
</dbReference>
<dbReference type="Proteomes" id="UP000245166">
    <property type="component" value="Unassembled WGS sequence"/>
</dbReference>
<feature type="compositionally biased region" description="Basic and acidic residues" evidence="1">
    <location>
        <begin position="1"/>
        <end position="15"/>
    </location>
</feature>
<dbReference type="SUPFAM" id="SSF53850">
    <property type="entry name" value="Periplasmic binding protein-like II"/>
    <property type="match status" value="1"/>
</dbReference>
<evidence type="ECO:0000259" key="2">
    <source>
        <dbReference type="Pfam" id="PF09084"/>
    </source>
</evidence>
<protein>
    <submittedName>
        <fullName evidence="3">Taurine ABC transporter substrate-binding protein</fullName>
    </submittedName>
</protein>
<evidence type="ECO:0000313" key="4">
    <source>
        <dbReference type="Proteomes" id="UP000245166"/>
    </source>
</evidence>
<reference evidence="3 4" key="1">
    <citation type="submission" date="2018-03" db="EMBL/GenBank/DDBJ databases">
        <title>Genome assembly of novel Miniimonas species PCH200.</title>
        <authorList>
            <person name="Thakur V."/>
            <person name="Kumar V."/>
            <person name="Singh D."/>
        </authorList>
    </citation>
    <scope>NUCLEOTIDE SEQUENCE [LARGE SCALE GENOMIC DNA]</scope>
    <source>
        <strain evidence="3 4">PCH200</strain>
    </source>
</reference>
<dbReference type="AlphaFoldDB" id="A0A2U1ZRY9"/>